<dbReference type="InterPro" id="IPR010930">
    <property type="entry name" value="Flg_bb/hook_C_dom"/>
</dbReference>
<dbReference type="InterPro" id="IPR001444">
    <property type="entry name" value="Flag_bb_rod_N"/>
</dbReference>
<evidence type="ECO:0000259" key="10">
    <source>
        <dbReference type="Pfam" id="PF22692"/>
    </source>
</evidence>
<dbReference type="InterPro" id="IPR020013">
    <property type="entry name" value="Flagellar_FlgE/F/G"/>
</dbReference>
<dbReference type="InterPro" id="IPR019776">
    <property type="entry name" value="Flagellar_basal_body_rod_CS"/>
</dbReference>
<reference evidence="11" key="1">
    <citation type="submission" date="2010-05" db="EMBL/GenBank/DDBJ databases">
        <title>The draft genome of Desulfonatronospira thiodismutans ASO3-1.</title>
        <authorList>
            <consortium name="US DOE Joint Genome Institute (JGI-PGF)"/>
            <person name="Lucas S."/>
            <person name="Copeland A."/>
            <person name="Lapidus A."/>
            <person name="Cheng J.-F."/>
            <person name="Bruce D."/>
            <person name="Goodwin L."/>
            <person name="Pitluck S."/>
            <person name="Chertkov O."/>
            <person name="Brettin T."/>
            <person name="Detter J.C."/>
            <person name="Han C."/>
            <person name="Land M.L."/>
            <person name="Hauser L."/>
            <person name="Kyrpides N."/>
            <person name="Mikhailova N."/>
            <person name="Muyzer G."/>
            <person name="Woyke T."/>
        </authorList>
    </citation>
    <scope>NUCLEOTIDE SEQUENCE [LARGE SCALE GENOMIC DNA]</scope>
    <source>
        <strain evidence="11">ASO3-1</strain>
    </source>
</reference>
<evidence type="ECO:0000313" key="11">
    <source>
        <dbReference type="EMBL" id="EFI33288.1"/>
    </source>
</evidence>
<keyword evidence="12" id="KW-1185">Reference proteome</keyword>
<evidence type="ECO:0000256" key="5">
    <source>
        <dbReference type="RuleBase" id="RU362116"/>
    </source>
</evidence>
<keyword evidence="4 5" id="KW-0975">Bacterial flagellum</keyword>
<evidence type="ECO:0000259" key="7">
    <source>
        <dbReference type="Pfam" id="PF00460"/>
    </source>
</evidence>
<dbReference type="eggNOG" id="COG1749">
    <property type="taxonomic scope" value="Bacteria"/>
</dbReference>
<dbReference type="RefSeq" id="WP_008870646.1">
    <property type="nucleotide sequence ID" value="NZ_ACJN02000003.1"/>
</dbReference>
<dbReference type="PANTHER" id="PTHR30435">
    <property type="entry name" value="FLAGELLAR PROTEIN"/>
    <property type="match status" value="1"/>
</dbReference>
<dbReference type="Pfam" id="PF22692">
    <property type="entry name" value="LlgE_F_G_D1"/>
    <property type="match status" value="1"/>
</dbReference>
<dbReference type="InterPro" id="IPR037058">
    <property type="entry name" value="Falgellar_hook_FlgE_sf"/>
</dbReference>
<evidence type="ECO:0000259" key="9">
    <source>
        <dbReference type="Pfam" id="PF07559"/>
    </source>
</evidence>
<proteinExistence type="inferred from homology"/>
<dbReference type="Pfam" id="PF06429">
    <property type="entry name" value="Flg_bbr_C"/>
    <property type="match status" value="1"/>
</dbReference>
<feature type="domain" description="Flagellar basal-body/hook protein C-terminal" evidence="8">
    <location>
        <begin position="709"/>
        <end position="753"/>
    </location>
</feature>
<dbReference type="NCBIfam" id="TIGR03506">
    <property type="entry name" value="FlgEFG_subfam"/>
    <property type="match status" value="2"/>
</dbReference>
<dbReference type="InterPro" id="IPR011491">
    <property type="entry name" value="FlgE_D2"/>
</dbReference>
<dbReference type="InterPro" id="IPR053967">
    <property type="entry name" value="LlgE_F_G-like_D1"/>
</dbReference>
<dbReference type="PANTHER" id="PTHR30435:SF1">
    <property type="entry name" value="FLAGELLAR HOOK PROTEIN FLGE"/>
    <property type="match status" value="1"/>
</dbReference>
<evidence type="ECO:0000313" key="12">
    <source>
        <dbReference type="Proteomes" id="UP000005496"/>
    </source>
</evidence>
<dbReference type="OrthoDB" id="9804559at2"/>
<organism evidence="11 12">
    <name type="scientific">Desulfonatronospira thiodismutans ASO3-1</name>
    <dbReference type="NCBI Taxonomy" id="555779"/>
    <lineage>
        <taxon>Bacteria</taxon>
        <taxon>Pseudomonadati</taxon>
        <taxon>Thermodesulfobacteriota</taxon>
        <taxon>Desulfovibrionia</taxon>
        <taxon>Desulfovibrionales</taxon>
        <taxon>Desulfonatronovibrionaceae</taxon>
        <taxon>Desulfonatronospira</taxon>
    </lineage>
</organism>
<evidence type="ECO:0000259" key="8">
    <source>
        <dbReference type="Pfam" id="PF06429"/>
    </source>
</evidence>
<feature type="region of interest" description="Disordered" evidence="6">
    <location>
        <begin position="160"/>
        <end position="205"/>
    </location>
</feature>
<dbReference type="GO" id="GO:0005829">
    <property type="term" value="C:cytosol"/>
    <property type="evidence" value="ECO:0007669"/>
    <property type="project" value="TreeGrafter"/>
</dbReference>
<comment type="function">
    <text evidence="5">A flexible structure which links the flagellar filament to the drive apparatus in the basal body.</text>
</comment>
<dbReference type="SUPFAM" id="SSF117143">
    <property type="entry name" value="Flagellar hook protein flgE"/>
    <property type="match status" value="1"/>
</dbReference>
<dbReference type="Gene3D" id="2.60.98.20">
    <property type="entry name" value="Flagellar hook protein FlgE"/>
    <property type="match status" value="1"/>
</dbReference>
<dbReference type="GO" id="GO:0009425">
    <property type="term" value="C:bacterial-type flagellum basal body"/>
    <property type="evidence" value="ECO:0007669"/>
    <property type="project" value="UniProtKB-SubCell"/>
</dbReference>
<gene>
    <name evidence="11" type="ORF">Dthio_PD0614</name>
</gene>
<dbReference type="GO" id="GO:0009424">
    <property type="term" value="C:bacterial-type flagellum hook"/>
    <property type="evidence" value="ECO:0007669"/>
    <property type="project" value="TreeGrafter"/>
</dbReference>
<evidence type="ECO:0000256" key="1">
    <source>
        <dbReference type="ARBA" id="ARBA00004117"/>
    </source>
</evidence>
<feature type="compositionally biased region" description="Basic and acidic residues" evidence="6">
    <location>
        <begin position="174"/>
        <end position="190"/>
    </location>
</feature>
<evidence type="ECO:0000256" key="6">
    <source>
        <dbReference type="SAM" id="MobiDB-lite"/>
    </source>
</evidence>
<comment type="similarity">
    <text evidence="2 5">Belongs to the flagella basal body rod proteins family.</text>
</comment>
<evidence type="ECO:0000256" key="2">
    <source>
        <dbReference type="ARBA" id="ARBA00009677"/>
    </source>
</evidence>
<feature type="domain" description="Flagellar hook protein FlgE/F/G-like D1" evidence="10">
    <location>
        <begin position="88"/>
        <end position="137"/>
    </location>
</feature>
<dbReference type="GO" id="GO:0071978">
    <property type="term" value="P:bacterial-type flagellum-dependent swarming motility"/>
    <property type="evidence" value="ECO:0007669"/>
    <property type="project" value="TreeGrafter"/>
</dbReference>
<feature type="domain" description="Flagellar basal body rod protein N-terminal" evidence="7">
    <location>
        <begin position="7"/>
        <end position="37"/>
    </location>
</feature>
<comment type="caution">
    <text evidence="11">The sequence shown here is derived from an EMBL/GenBank/DDBJ whole genome shotgun (WGS) entry which is preliminary data.</text>
</comment>
<dbReference type="Proteomes" id="UP000005496">
    <property type="component" value="Unassembled WGS sequence"/>
</dbReference>
<dbReference type="AlphaFoldDB" id="D6SRH2"/>
<accession>D6SRH2</accession>
<evidence type="ECO:0000256" key="3">
    <source>
        <dbReference type="ARBA" id="ARBA00019015"/>
    </source>
</evidence>
<feature type="domain" description="Flagellar hook protein FlgE D2" evidence="9">
    <location>
        <begin position="412"/>
        <end position="635"/>
    </location>
</feature>
<dbReference type="Pfam" id="PF07559">
    <property type="entry name" value="FlgE_D2"/>
    <property type="match status" value="1"/>
</dbReference>
<name>D6SRH2_9BACT</name>
<dbReference type="PROSITE" id="PS00588">
    <property type="entry name" value="FLAGELLA_BB_ROD"/>
    <property type="match status" value="1"/>
</dbReference>
<sequence>MGLSSSMYTGVSGLKGHGEKMGTIGNNISNVSTVGFKGSRMHFEDFMSQDINTGAGVGQVGRGVGVGAVMNDFSQGSLESTNEATDVAIGGDGFFQVSARGTDENLYTRAGNFRFDEEGYLVDPNNNVVQGWEVREDPPGVADDDEIIQTETGVEIQGAPGDIRLDDFQSPPEQTRKVDKMVNLDSRSEARSSNASTPLTGDDELGTEANLQINNDYLTAVLSEDDPADPWLLEDEDGTVIRIGLDDGDISFDPDDPNNPPDGDPYELRWNEDLEDFALYDGGWREPIGIDPPDINGGDDLDIDFDEAAVNLQRGGNFDAELVIDGADNIDINFDFDSADHLVRQLNGEDYINADYDSENNTLNISVENEDDDGNNIDELSFEFQNLSSKTASELGVTSYKEGQPFSAMWHNWDATNDDDPISDNRYAYQSTMKVYDENGTSYELTNYFDPVEIDDPSGNKHWEFMTTVNPEHDNREGMEDSEKRGVLMTGALTFNPGGELIDQSAYTLGTEVYDDDTGEPIAGGDFASDLSNWSLSDFSDNGYPVFTPNFLGIEGQNFTGAEGAQNIEMNFGLRNQTGNWEAGSAESPAELTEFGNTDFNFDNIAEFEETRREAQASTQYSSSSTTLMQNQDGYTTGFLQNIEIDRNGVLTGRYDNGQVMDLYALTLADFHNEQGLRKEGGNLFSETRSSGPAMTGLAGTRGLGEISSNSLEMSNVDLATEFVKLIQTEKGFQANSKTIQTTDTMLGIIMQMKR</sequence>
<protein>
    <recommendedName>
        <fullName evidence="3 5">Flagellar hook protein FlgE</fullName>
    </recommendedName>
</protein>
<comment type="subcellular location">
    <subcellularLocation>
        <location evidence="1 5">Bacterial flagellum basal body</location>
    </subcellularLocation>
</comment>
<dbReference type="EMBL" id="ACJN02000003">
    <property type="protein sequence ID" value="EFI33288.1"/>
    <property type="molecule type" value="Genomic_DNA"/>
</dbReference>
<dbReference type="Pfam" id="PF00460">
    <property type="entry name" value="Flg_bb_rod"/>
    <property type="match status" value="1"/>
</dbReference>
<dbReference type="InterPro" id="IPR037925">
    <property type="entry name" value="FlgE/F/G-like"/>
</dbReference>
<evidence type="ECO:0000256" key="4">
    <source>
        <dbReference type="ARBA" id="ARBA00023143"/>
    </source>
</evidence>